<accession>A0A4R2KCV1</accession>
<reference evidence="2 3" key="1">
    <citation type="submission" date="2019-03" db="EMBL/GenBank/DDBJ databases">
        <title>Genomic Encyclopedia of Type Strains, Phase IV (KMG-IV): sequencing the most valuable type-strain genomes for metagenomic binning, comparative biology and taxonomic classification.</title>
        <authorList>
            <person name="Goeker M."/>
        </authorList>
    </citation>
    <scope>NUCLEOTIDE SEQUENCE [LARGE SCALE GENOMIC DNA]</scope>
    <source>
        <strain evidence="2 3">DSM 102940</strain>
    </source>
</reference>
<proteinExistence type="predicted"/>
<dbReference type="AlphaFoldDB" id="A0A4R2KCV1"/>
<dbReference type="RefSeq" id="WP_132246901.1">
    <property type="nucleotide sequence ID" value="NZ_SLWV01000024.1"/>
</dbReference>
<keyword evidence="1" id="KW-0732">Signal</keyword>
<evidence type="ECO:0000313" key="2">
    <source>
        <dbReference type="EMBL" id="TCO70744.1"/>
    </source>
</evidence>
<evidence type="ECO:0000313" key="3">
    <source>
        <dbReference type="Proteomes" id="UP000294919"/>
    </source>
</evidence>
<sequence>MNQLFKKIGCILSICILLSSISLAEGSFETVQTYLKNTNLSTPNTSKVIPALYYGGDIYIPVQLLSTHLNFGLSLDQQNNTLTLKNNDTFKDFDPSNPWAGENFVYGEILKIDKHKKTMTIEQHFDDNSISIEPNIAVSEEVIIVYQRNDKKMNLDFEDLKVGDIIGMVLNKENIAQGIILTD</sequence>
<evidence type="ECO:0008006" key="4">
    <source>
        <dbReference type="Google" id="ProtNLM"/>
    </source>
</evidence>
<keyword evidence="3" id="KW-1185">Reference proteome</keyword>
<protein>
    <recommendedName>
        <fullName evidence="4">Copper amine oxidase-like protein</fullName>
    </recommendedName>
</protein>
<name>A0A4R2KCV1_9FIRM</name>
<comment type="caution">
    <text evidence="2">The sequence shown here is derived from an EMBL/GenBank/DDBJ whole genome shotgun (WGS) entry which is preliminary data.</text>
</comment>
<dbReference type="Proteomes" id="UP000294919">
    <property type="component" value="Unassembled WGS sequence"/>
</dbReference>
<dbReference type="EMBL" id="SLWV01000024">
    <property type="protein sequence ID" value="TCO70744.1"/>
    <property type="molecule type" value="Genomic_DNA"/>
</dbReference>
<gene>
    <name evidence="2" type="ORF">EV214_12432</name>
</gene>
<feature type="signal peptide" evidence="1">
    <location>
        <begin position="1"/>
        <end position="24"/>
    </location>
</feature>
<feature type="chain" id="PRO_5020824219" description="Copper amine oxidase-like protein" evidence="1">
    <location>
        <begin position="25"/>
        <end position="183"/>
    </location>
</feature>
<organism evidence="2 3">
    <name type="scientific">Marinisporobacter balticus</name>
    <dbReference type="NCBI Taxonomy" id="2018667"/>
    <lineage>
        <taxon>Bacteria</taxon>
        <taxon>Bacillati</taxon>
        <taxon>Bacillota</taxon>
        <taxon>Clostridia</taxon>
        <taxon>Peptostreptococcales</taxon>
        <taxon>Thermotaleaceae</taxon>
        <taxon>Marinisporobacter</taxon>
    </lineage>
</organism>
<evidence type="ECO:0000256" key="1">
    <source>
        <dbReference type="SAM" id="SignalP"/>
    </source>
</evidence>
<dbReference type="OrthoDB" id="1951970at2"/>